<proteinExistence type="predicted"/>
<evidence type="ECO:0000256" key="3">
    <source>
        <dbReference type="ARBA" id="ARBA00022692"/>
    </source>
</evidence>
<dbReference type="InterPro" id="IPR027417">
    <property type="entry name" value="P-loop_NTPase"/>
</dbReference>
<protein>
    <submittedName>
        <fullName evidence="8">Conjugal transfer protein TraD</fullName>
    </submittedName>
</protein>
<dbReference type="InterPro" id="IPR032689">
    <property type="entry name" value="TraG-D_C"/>
</dbReference>
<dbReference type="NCBIfam" id="TIGR03743">
    <property type="entry name" value="SXT_TraD"/>
    <property type="match status" value="1"/>
</dbReference>
<evidence type="ECO:0000256" key="4">
    <source>
        <dbReference type="ARBA" id="ARBA00022989"/>
    </source>
</evidence>
<keyword evidence="9" id="KW-1185">Reference proteome</keyword>
<keyword evidence="3 6" id="KW-0812">Transmembrane</keyword>
<dbReference type="EMBL" id="CP029210">
    <property type="protein sequence ID" value="AWI53433.1"/>
    <property type="molecule type" value="Genomic_DNA"/>
</dbReference>
<dbReference type="PANTHER" id="PTHR37937">
    <property type="entry name" value="CONJUGATIVE TRANSFER: DNA TRANSPORT"/>
    <property type="match status" value="1"/>
</dbReference>
<organism evidence="8 9">
    <name type="scientific">Aquabacterium olei</name>
    <dbReference type="NCBI Taxonomy" id="1296669"/>
    <lineage>
        <taxon>Bacteria</taxon>
        <taxon>Pseudomonadati</taxon>
        <taxon>Pseudomonadota</taxon>
        <taxon>Betaproteobacteria</taxon>
        <taxon>Burkholderiales</taxon>
        <taxon>Aquabacterium</taxon>
    </lineage>
</organism>
<evidence type="ECO:0000313" key="8">
    <source>
        <dbReference type="EMBL" id="AWI53433.1"/>
    </source>
</evidence>
<keyword evidence="4 6" id="KW-1133">Transmembrane helix</keyword>
<dbReference type="Proteomes" id="UP000244892">
    <property type="component" value="Chromosome"/>
</dbReference>
<dbReference type="CDD" id="cd01127">
    <property type="entry name" value="TrwB_TraG_TraD_VirD4"/>
    <property type="match status" value="2"/>
</dbReference>
<accession>A0A2U8FQY6</accession>
<dbReference type="InterPro" id="IPR022458">
    <property type="entry name" value="Conjugative_coupling_TraG/TraD"/>
</dbReference>
<feature type="transmembrane region" description="Helical" evidence="6">
    <location>
        <begin position="12"/>
        <end position="35"/>
    </location>
</feature>
<evidence type="ECO:0000256" key="1">
    <source>
        <dbReference type="ARBA" id="ARBA00004651"/>
    </source>
</evidence>
<comment type="subcellular location">
    <subcellularLocation>
        <location evidence="1">Cell membrane</location>
        <topology evidence="1">Multi-pass membrane protein</topology>
    </subcellularLocation>
</comment>
<dbReference type="OrthoDB" id="7817736at2"/>
<gene>
    <name evidence="8" type="ORF">DEH84_08305</name>
</gene>
<dbReference type="AlphaFoldDB" id="A0A2U8FQY6"/>
<sequence>MPIRRYEMPWRHAYEAYAGLAWGIALMFFTAVGAIGQLPRILAFPLSITCLGMSALRFSQALRILVLRASLAGHAIQVISTQTQARWCQDPTAVFLGFGFEWRPVHSQRLYELAKIDYRDFTVSPRLLSLLGYDSAPQPDAEIGLPYIHGVEPHEVPLHRPLQNFEGGTLLVGTTQSGKGVALANLITQAVRRGDVVIVIDPKNSRRLKRVVERACQDWREPDTFMEFHPAFPEAGVRLDFTFNWQKPTEIASRIQSIMPPDTAGAFSAFGWDAVNVVVQGLVELEERPNLAKLTRYIEGGIEPVLEGSLRRFYEETLGPAWRELPEMKKLMQEAHRGHMKRPSEAASAELMAFVAYYEHHIAQSQRSKVIDAQVRTFRHNREHYQKITANLLPVLSMLTSGDLGRTLSPDPFDADDTRPIMNFEKIERGGHVLYMCLDSLPDPSVASAIGALALADLAARAGMRYNLGGYRRIALFVDEVANVINQPLIEILNKGAEGGIYTTCAMQTLADLAKRLGSEAAARMALGNLNNLIALRSKDRPTQDFIVETFGKTAIHSMRVGLGHGADTHLGDFSTSYSSQLSESFEEMVPADVLGKLPNLQYFASVSGGRIIKGRFPILDPDAHGDDQPIRRAA</sequence>
<dbReference type="Gene3D" id="3.40.50.300">
    <property type="entry name" value="P-loop containing nucleotide triphosphate hydrolases"/>
    <property type="match status" value="2"/>
</dbReference>
<dbReference type="InterPro" id="IPR051539">
    <property type="entry name" value="T4SS-coupling_protein"/>
</dbReference>
<keyword evidence="2" id="KW-1003">Cell membrane</keyword>
<evidence type="ECO:0000256" key="5">
    <source>
        <dbReference type="ARBA" id="ARBA00023136"/>
    </source>
</evidence>
<dbReference type="KEGG" id="aon:DEH84_08305"/>
<evidence type="ECO:0000259" key="7">
    <source>
        <dbReference type="Pfam" id="PF12696"/>
    </source>
</evidence>
<evidence type="ECO:0000313" key="9">
    <source>
        <dbReference type="Proteomes" id="UP000244892"/>
    </source>
</evidence>
<keyword evidence="5 6" id="KW-0472">Membrane</keyword>
<evidence type="ECO:0000256" key="2">
    <source>
        <dbReference type="ARBA" id="ARBA00022475"/>
    </source>
</evidence>
<evidence type="ECO:0000256" key="6">
    <source>
        <dbReference type="SAM" id="Phobius"/>
    </source>
</evidence>
<name>A0A2U8FQY6_9BURK</name>
<dbReference type="RefSeq" id="WP_058087364.1">
    <property type="nucleotide sequence ID" value="NZ_CP029210.1"/>
</dbReference>
<dbReference type="Pfam" id="PF12696">
    <property type="entry name" value="TraG-D_C"/>
    <property type="match status" value="1"/>
</dbReference>
<dbReference type="PANTHER" id="PTHR37937:SF1">
    <property type="entry name" value="CONJUGATIVE TRANSFER: DNA TRANSPORT"/>
    <property type="match status" value="1"/>
</dbReference>
<dbReference type="SUPFAM" id="SSF52540">
    <property type="entry name" value="P-loop containing nucleoside triphosphate hydrolases"/>
    <property type="match status" value="1"/>
</dbReference>
<feature type="domain" description="TraD/TraG TraM recognition site" evidence="7">
    <location>
        <begin position="474"/>
        <end position="599"/>
    </location>
</feature>
<dbReference type="GO" id="GO:0005886">
    <property type="term" value="C:plasma membrane"/>
    <property type="evidence" value="ECO:0007669"/>
    <property type="project" value="UniProtKB-SubCell"/>
</dbReference>
<reference evidence="8 9" key="1">
    <citation type="submission" date="2018-05" db="EMBL/GenBank/DDBJ databases">
        <title>complete genome sequence of Aquabacterium olei NBRC 110486.</title>
        <authorList>
            <person name="Tang B."/>
            <person name="Chang J."/>
            <person name="Zhang L."/>
            <person name="Yang H."/>
        </authorList>
    </citation>
    <scope>NUCLEOTIDE SEQUENCE [LARGE SCALE GENOMIC DNA]</scope>
    <source>
        <strain evidence="8 9">NBRC 110486</strain>
    </source>
</reference>